<evidence type="ECO:0000259" key="2">
    <source>
        <dbReference type="PROSITE" id="PS50003"/>
    </source>
</evidence>
<feature type="domain" description="PH" evidence="2">
    <location>
        <begin position="319"/>
        <end position="416"/>
    </location>
</feature>
<organism evidence="4 5">
    <name type="scientific">Eptatretus burgeri</name>
    <name type="common">Inshore hagfish</name>
    <dbReference type="NCBI Taxonomy" id="7764"/>
    <lineage>
        <taxon>Eukaryota</taxon>
        <taxon>Metazoa</taxon>
        <taxon>Chordata</taxon>
        <taxon>Craniata</taxon>
        <taxon>Vertebrata</taxon>
        <taxon>Cyclostomata</taxon>
        <taxon>Myxini</taxon>
        <taxon>Myxiniformes</taxon>
        <taxon>Myxinidae</taxon>
        <taxon>Eptatretinae</taxon>
        <taxon>Eptatretus</taxon>
    </lineage>
</organism>
<feature type="region of interest" description="Disordered" evidence="1">
    <location>
        <begin position="1"/>
        <end position="36"/>
    </location>
</feature>
<evidence type="ECO:0000313" key="5">
    <source>
        <dbReference type="Proteomes" id="UP000694388"/>
    </source>
</evidence>
<dbReference type="InterPro" id="IPR011993">
    <property type="entry name" value="PH-like_dom_sf"/>
</dbReference>
<dbReference type="Ensembl" id="ENSEBUT00000003985.1">
    <property type="protein sequence ID" value="ENSEBUP00000003606.1"/>
    <property type="gene ID" value="ENSEBUG00000002590.1"/>
</dbReference>
<dbReference type="SUPFAM" id="SSF48065">
    <property type="entry name" value="DBL homology domain (DH-domain)"/>
    <property type="match status" value="1"/>
</dbReference>
<dbReference type="PROSITE" id="PS50003">
    <property type="entry name" value="PH_DOMAIN"/>
    <property type="match status" value="1"/>
</dbReference>
<accession>A0A8C4NIZ4</accession>
<protein>
    <submittedName>
        <fullName evidence="4">Pleckstrin homology and RhoGEF domain containing G3</fullName>
    </submittedName>
</protein>
<dbReference type="AlphaFoldDB" id="A0A8C4NIZ4"/>
<evidence type="ECO:0000313" key="4">
    <source>
        <dbReference type="Ensembl" id="ENSEBUP00000003606.1"/>
    </source>
</evidence>
<dbReference type="PROSITE" id="PS50010">
    <property type="entry name" value="DH_2"/>
    <property type="match status" value="1"/>
</dbReference>
<dbReference type="Pfam" id="PF00621">
    <property type="entry name" value="RhoGEF"/>
    <property type="match status" value="1"/>
</dbReference>
<evidence type="ECO:0000256" key="1">
    <source>
        <dbReference type="SAM" id="MobiDB-lite"/>
    </source>
</evidence>
<dbReference type="SUPFAM" id="SSF50729">
    <property type="entry name" value="PH domain-like"/>
    <property type="match status" value="1"/>
</dbReference>
<evidence type="ECO:0000259" key="3">
    <source>
        <dbReference type="PROSITE" id="PS50010"/>
    </source>
</evidence>
<feature type="compositionally biased region" description="Basic and acidic residues" evidence="1">
    <location>
        <begin position="1224"/>
        <end position="1235"/>
    </location>
</feature>
<reference evidence="4" key="1">
    <citation type="submission" date="2025-08" db="UniProtKB">
        <authorList>
            <consortium name="Ensembl"/>
        </authorList>
    </citation>
    <scope>IDENTIFICATION</scope>
</reference>
<dbReference type="SMART" id="SM00233">
    <property type="entry name" value="PH"/>
    <property type="match status" value="1"/>
</dbReference>
<dbReference type="Proteomes" id="UP000694388">
    <property type="component" value="Unplaced"/>
</dbReference>
<dbReference type="SMART" id="SM00325">
    <property type="entry name" value="RhoGEF"/>
    <property type="match status" value="1"/>
</dbReference>
<dbReference type="Pfam" id="PF22697">
    <property type="entry name" value="SOS1_NGEF_PH"/>
    <property type="match status" value="1"/>
</dbReference>
<feature type="compositionally biased region" description="Polar residues" evidence="1">
    <location>
        <begin position="469"/>
        <end position="483"/>
    </location>
</feature>
<dbReference type="GO" id="GO:0005085">
    <property type="term" value="F:guanyl-nucleotide exchange factor activity"/>
    <property type="evidence" value="ECO:0007669"/>
    <property type="project" value="InterPro"/>
</dbReference>
<dbReference type="PANTHER" id="PTHR45924:SF2">
    <property type="entry name" value="FI17866P1"/>
    <property type="match status" value="1"/>
</dbReference>
<feature type="region of interest" description="Disordered" evidence="1">
    <location>
        <begin position="1219"/>
        <end position="1254"/>
    </location>
</feature>
<dbReference type="GO" id="GO:0031267">
    <property type="term" value="F:small GTPase binding"/>
    <property type="evidence" value="ECO:0007669"/>
    <property type="project" value="TreeGrafter"/>
</dbReference>
<feature type="compositionally biased region" description="Polar residues" evidence="1">
    <location>
        <begin position="1125"/>
        <end position="1141"/>
    </location>
</feature>
<keyword evidence="5" id="KW-1185">Reference proteome</keyword>
<dbReference type="PANTHER" id="PTHR45924">
    <property type="entry name" value="FI17866P1"/>
    <property type="match status" value="1"/>
</dbReference>
<feature type="compositionally biased region" description="Basic and acidic residues" evidence="1">
    <location>
        <begin position="631"/>
        <end position="645"/>
    </location>
</feature>
<dbReference type="InterPro" id="IPR001849">
    <property type="entry name" value="PH_domain"/>
</dbReference>
<dbReference type="GeneTree" id="ENSGT00940000156521"/>
<dbReference type="InterPro" id="IPR000219">
    <property type="entry name" value="DH_dom"/>
</dbReference>
<feature type="region of interest" description="Disordered" evidence="1">
    <location>
        <begin position="1125"/>
        <end position="1146"/>
    </location>
</feature>
<reference evidence="4" key="2">
    <citation type="submission" date="2025-09" db="UniProtKB">
        <authorList>
            <consortium name="Ensembl"/>
        </authorList>
    </citation>
    <scope>IDENTIFICATION</scope>
</reference>
<dbReference type="InterPro" id="IPR035899">
    <property type="entry name" value="DBL_dom_sf"/>
</dbReference>
<proteinExistence type="predicted"/>
<feature type="region of interest" description="Disordered" evidence="1">
    <location>
        <begin position="612"/>
        <end position="655"/>
    </location>
</feature>
<feature type="compositionally biased region" description="Basic and acidic residues" evidence="1">
    <location>
        <begin position="454"/>
        <end position="464"/>
    </location>
</feature>
<feature type="domain" description="DH" evidence="3">
    <location>
        <begin position="115"/>
        <end position="295"/>
    </location>
</feature>
<sequence length="1271" mass="145478">MSHHHTAHLTNVQPAQGDAADHKSQWGPNDRTRLEPAFASDSYPHQAHGNHKAESHAWNGMTYEHGLSKASVKRRRDEVTRWRKKRAPGGRCVSLNSQFPIAIQSLVSQSPQLSHIDRVVIEILDTEHTYVRDVLSIIQGYYVGIIETPALQLNPGQIQMLFGNITDIYEFNNDLLQNMEKCNQDPVEIARCFMTRSKEFHIYSQYCMNLPNAMSLLNDCMRRKTLSRFFHERQARNNHGLSLASYLLKPFQRIIKYRMLFQEMLKHADKGINGYSIIEDANMTMYRVAWYTNDMRRKQEYAIRAQEMQQLMVNCKTHNLSEFGELVLEGTFRMHRSKKERTLFLFNKALLITKKRDDGAFIYKTHLECQNLMLQEAKVPSFTVWNCKNAKTKFSFQVKFNEEKKRWIHHMKKLMLESHPHVLPARAMNVILDMDQIADYPVSQIYQTPSRKVSLKERRKEKQLEPPSHISQDTGIANGSLNNRVDPIVLREDDFKNRRECVPRPETPSQYSEMSDYETSSCVETSADELEGEGEADLISLNVSGRSESFRIAMNNKPHQTKTSGDILTKASMKLDEHHYDSVEESGEMSEDSTICNTPPPSLELVGERSVDGDTFGCLSEDDTPTPSHHNSSDSEEVHLEENYKPHRRNLSNPTFHLKPTSEVWLHLRDDSLPSSSNNKLQHVEETMPPKCNSNFPIHLQRQSQLTSSLSRTNRNLIEKIKRFHSPVAQEPNVLTNQALCLKRSFSEKNGNGVVNVSHMNPHVLENKQKLSFDFIKEAIPQRLEIPILPAHISELSQLNQQQNSELAGTSTLQWEKPKATGIFHANFADVEPAKEDCKEKQMCVENEFSKSRATSEQSCPIDTKVVRRPNRLSSHLENEVFDDMDRLQKSPSESVPHVIMASQGEERPRIWEPGRLPAQSTGSTDEDGKRMSKVFQMARKYSMRIKSSQEKGNVRTSVLKRQHLQRSRPNTVLCTDEKNLHHPQSKDDFNTKVMEIRGVCTDESQTEEDQPIKSLGAAEEDVENVRIPVETQTSLLKYSSTLPPNSTTEGEATMHWPVVKDLRSRYISTTEHLKTEEVPDDGVNPGTFRMLRMLSDVGPGGINVNKYSNIRPVEAITLNTTPDDISSWDQQASQPNSITDNIRHKKHDDGCMDNVTTIPRDRSHDYYTCYDDFRAVPQHNGESSHGRSFYVVGSPGNRKQHITEIHSSNRERVISIQPASERWSGDVQRRRQGDLPELGSSVRTGQDASNQGRVQKLREKFQRLGSFSNV</sequence>
<dbReference type="CDD" id="cd00160">
    <property type="entry name" value="RhoGEF"/>
    <property type="match status" value="1"/>
</dbReference>
<feature type="compositionally biased region" description="Basic and acidic residues" evidence="1">
    <location>
        <begin position="19"/>
        <end position="34"/>
    </location>
</feature>
<dbReference type="InterPro" id="IPR055251">
    <property type="entry name" value="SOS1_NGEF_PH"/>
</dbReference>
<feature type="region of interest" description="Disordered" evidence="1">
    <location>
        <begin position="451"/>
        <end position="483"/>
    </location>
</feature>
<dbReference type="Gene3D" id="1.20.900.10">
    <property type="entry name" value="Dbl homology (DH) domain"/>
    <property type="match status" value="1"/>
</dbReference>
<feature type="compositionally biased region" description="Polar residues" evidence="1">
    <location>
        <begin position="1242"/>
        <end position="1254"/>
    </location>
</feature>
<dbReference type="Gene3D" id="2.30.29.30">
    <property type="entry name" value="Pleckstrin-homology domain (PH domain)/Phosphotyrosine-binding domain (PTB)"/>
    <property type="match status" value="1"/>
</dbReference>
<name>A0A8C4NIZ4_EPTBU</name>